<name>A0A085WLN0_9BACT</name>
<feature type="compositionally biased region" description="Basic and acidic residues" evidence="1">
    <location>
        <begin position="106"/>
        <end position="119"/>
    </location>
</feature>
<dbReference type="PROSITE" id="PS51257">
    <property type="entry name" value="PROKAR_LIPOPROTEIN"/>
    <property type="match status" value="1"/>
</dbReference>
<dbReference type="OrthoDB" id="5521997at2"/>
<dbReference type="Proteomes" id="UP000028725">
    <property type="component" value="Unassembled WGS sequence"/>
</dbReference>
<evidence type="ECO:0000313" key="4">
    <source>
        <dbReference type="Proteomes" id="UP000028725"/>
    </source>
</evidence>
<dbReference type="STRING" id="394096.DB31_7830"/>
<keyword evidence="4" id="KW-1185">Reference proteome</keyword>
<proteinExistence type="predicted"/>
<comment type="caution">
    <text evidence="3">The sequence shown here is derived from an EMBL/GenBank/DDBJ whole genome shotgun (WGS) entry which is preliminary data.</text>
</comment>
<feature type="region of interest" description="Disordered" evidence="1">
    <location>
        <begin position="87"/>
        <end position="127"/>
    </location>
</feature>
<feature type="signal peptide" evidence="2">
    <location>
        <begin position="1"/>
        <end position="21"/>
    </location>
</feature>
<reference evidence="3 4" key="1">
    <citation type="submission" date="2014-04" db="EMBL/GenBank/DDBJ databases">
        <title>Genome assembly of Hyalangium minutum DSM 14724.</title>
        <authorList>
            <person name="Sharma G."/>
            <person name="Subramanian S."/>
        </authorList>
    </citation>
    <scope>NUCLEOTIDE SEQUENCE [LARGE SCALE GENOMIC DNA]</scope>
    <source>
        <strain evidence="3 4">DSM 14724</strain>
    </source>
</reference>
<evidence type="ECO:0000256" key="1">
    <source>
        <dbReference type="SAM" id="MobiDB-lite"/>
    </source>
</evidence>
<keyword evidence="2" id="KW-0732">Signal</keyword>
<accession>A0A085WLN0</accession>
<protein>
    <recommendedName>
        <fullName evidence="5">Cytochrome c domain-containing protein</fullName>
    </recommendedName>
</protein>
<dbReference type="RefSeq" id="WP_044189491.1">
    <property type="nucleotide sequence ID" value="NZ_JMCB01000006.1"/>
</dbReference>
<dbReference type="AlphaFoldDB" id="A0A085WLN0"/>
<feature type="compositionally biased region" description="Polar residues" evidence="1">
    <location>
        <begin position="92"/>
        <end position="102"/>
    </location>
</feature>
<feature type="chain" id="PRO_5001799751" description="Cytochrome c domain-containing protein" evidence="2">
    <location>
        <begin position="22"/>
        <end position="127"/>
    </location>
</feature>
<evidence type="ECO:0000313" key="3">
    <source>
        <dbReference type="EMBL" id="KFE68593.1"/>
    </source>
</evidence>
<gene>
    <name evidence="3" type="ORF">DB31_7830</name>
</gene>
<dbReference type="EMBL" id="JMCB01000006">
    <property type="protein sequence ID" value="KFE68593.1"/>
    <property type="molecule type" value="Genomic_DNA"/>
</dbReference>
<organism evidence="3 4">
    <name type="scientific">Hyalangium minutum</name>
    <dbReference type="NCBI Taxonomy" id="394096"/>
    <lineage>
        <taxon>Bacteria</taxon>
        <taxon>Pseudomonadati</taxon>
        <taxon>Myxococcota</taxon>
        <taxon>Myxococcia</taxon>
        <taxon>Myxococcales</taxon>
        <taxon>Cystobacterineae</taxon>
        <taxon>Archangiaceae</taxon>
        <taxon>Hyalangium</taxon>
    </lineage>
</organism>
<evidence type="ECO:0000256" key="2">
    <source>
        <dbReference type="SAM" id="SignalP"/>
    </source>
</evidence>
<sequence length="127" mass="13361">MSPWLKSLLGAFAGASLLLSACGGGEDTQTKCPTSGTSLSYQNFGQSFMSVYCTRCHNSALSGSERHGAPGDLNFNTMEGIHAEAKEIDKQSGASATVTNESMPPDGEKPSVEDRRKLSEWLACGAP</sequence>
<evidence type="ECO:0008006" key="5">
    <source>
        <dbReference type="Google" id="ProtNLM"/>
    </source>
</evidence>